<dbReference type="GO" id="GO:0015631">
    <property type="term" value="F:tubulin binding"/>
    <property type="evidence" value="ECO:0007669"/>
    <property type="project" value="TreeGrafter"/>
</dbReference>
<dbReference type="PROSITE" id="PS51221">
    <property type="entry name" value="TTL"/>
    <property type="match status" value="1"/>
</dbReference>
<keyword evidence="5" id="KW-1185">Reference proteome</keyword>
<protein>
    <submittedName>
        <fullName evidence="6">Tubulin polyglutamylase ttll-4</fullName>
    </submittedName>
</protein>
<keyword evidence="4" id="KW-0067">ATP-binding</keyword>
<dbReference type="Proteomes" id="UP000046393">
    <property type="component" value="Unplaced"/>
</dbReference>
<accession>A0A0N5A8K9</accession>
<keyword evidence="2" id="KW-0436">Ligase</keyword>
<dbReference type="AlphaFoldDB" id="A0A0N5A8K9"/>
<reference evidence="6" key="1">
    <citation type="submission" date="2017-02" db="UniProtKB">
        <authorList>
            <consortium name="WormBaseParasite"/>
        </authorList>
    </citation>
    <scope>IDENTIFICATION</scope>
</reference>
<dbReference type="GO" id="GO:0070740">
    <property type="term" value="F:tubulin-glutamic acid ligase activity"/>
    <property type="evidence" value="ECO:0007669"/>
    <property type="project" value="TreeGrafter"/>
</dbReference>
<evidence type="ECO:0000313" key="6">
    <source>
        <dbReference type="WBParaSite" id="SMUV_0000041101-mRNA-1"/>
    </source>
</evidence>
<sequence length="533" mass="61508">KDEAPVCSLTCLVTNLCPRSSSSTVADVAQRPFLRPSLFANVPPTIRFYVKDGILVSKPSKSICSKLTWCHNSLLPLVVRRSLSASHFKIVNENSKWIGYWGRHLKSSQYKTVEPYQKINHFPGAFHIGRKDRLWQHIQEMMQLWGEEEYCIMPKTYILPFEIKKLKEYLCSSKWRNVIIKPPASARGTGITIASRARQIPVNTSLVAQHYLERPLIINGAKFDLRLYVHIPCLDPLRIYFYKEGLVRFASVPSTPSSYSNKFIHLTNYSINKFAESAGERTSPVPKWSLSELWCYMANDYDVPLLKRKIVDVIIKAVLACENSIRSHQKKYSKFTFTSHELYGMDILIDQDLKPWLLEVNISPSLHSGTPLDARIKAPLAKDVLNLCGVQIPPQQSMHSDLSIDYAVKPFYGFKTKADLKKEAFYVDCYEKYQVLFKVIDPSIIDVLTSSDIRTLVDFEDEFNRAGDFELIFPTVEHEKYWKYFNEILYSNMLLMQWQKAYSNDRTKGRNRLNLLCKEHKHQADVCTIGFGM</sequence>
<dbReference type="GO" id="GO:0005524">
    <property type="term" value="F:ATP binding"/>
    <property type="evidence" value="ECO:0007669"/>
    <property type="project" value="UniProtKB-KW"/>
</dbReference>
<dbReference type="WBParaSite" id="SMUV_0000041101-mRNA-1">
    <property type="protein sequence ID" value="SMUV_0000041101-mRNA-1"/>
    <property type="gene ID" value="SMUV_0000041101"/>
</dbReference>
<name>A0A0N5A8K9_9BILA</name>
<dbReference type="STRING" id="451379.A0A0N5A8K9"/>
<dbReference type="SUPFAM" id="SSF56059">
    <property type="entry name" value="Glutathione synthetase ATP-binding domain-like"/>
    <property type="match status" value="1"/>
</dbReference>
<keyword evidence="3" id="KW-0547">Nucleotide-binding</keyword>
<evidence type="ECO:0000256" key="1">
    <source>
        <dbReference type="ARBA" id="ARBA00006820"/>
    </source>
</evidence>
<evidence type="ECO:0000313" key="5">
    <source>
        <dbReference type="Proteomes" id="UP000046393"/>
    </source>
</evidence>
<comment type="similarity">
    <text evidence="1">Belongs to the tubulin--tyrosine ligase family.</text>
</comment>
<dbReference type="Pfam" id="PF03133">
    <property type="entry name" value="TTL"/>
    <property type="match status" value="1"/>
</dbReference>
<organism evidence="5 6">
    <name type="scientific">Syphacia muris</name>
    <dbReference type="NCBI Taxonomy" id="451379"/>
    <lineage>
        <taxon>Eukaryota</taxon>
        <taxon>Metazoa</taxon>
        <taxon>Ecdysozoa</taxon>
        <taxon>Nematoda</taxon>
        <taxon>Chromadorea</taxon>
        <taxon>Rhabditida</taxon>
        <taxon>Spirurina</taxon>
        <taxon>Oxyuridomorpha</taxon>
        <taxon>Oxyuroidea</taxon>
        <taxon>Oxyuridae</taxon>
        <taxon>Syphacia</taxon>
    </lineage>
</organism>
<dbReference type="PANTHER" id="PTHR12241">
    <property type="entry name" value="TUBULIN POLYGLUTAMYLASE"/>
    <property type="match status" value="1"/>
</dbReference>
<dbReference type="GO" id="GO:0036064">
    <property type="term" value="C:ciliary basal body"/>
    <property type="evidence" value="ECO:0007669"/>
    <property type="project" value="TreeGrafter"/>
</dbReference>
<evidence type="ECO:0000256" key="4">
    <source>
        <dbReference type="ARBA" id="ARBA00022840"/>
    </source>
</evidence>
<dbReference type="InterPro" id="IPR004344">
    <property type="entry name" value="TTL/TTLL_fam"/>
</dbReference>
<evidence type="ECO:0000256" key="3">
    <source>
        <dbReference type="ARBA" id="ARBA00022741"/>
    </source>
</evidence>
<dbReference type="GO" id="GO:0019098">
    <property type="term" value="P:reproductive behavior"/>
    <property type="evidence" value="ECO:0007669"/>
    <property type="project" value="UniProtKB-ARBA"/>
</dbReference>
<dbReference type="Gene3D" id="3.30.470.20">
    <property type="entry name" value="ATP-grasp fold, B domain"/>
    <property type="match status" value="1"/>
</dbReference>
<dbReference type="PANTHER" id="PTHR12241:SF162">
    <property type="entry name" value="TUBULIN MONOGLUTAMYLASE TTLL4"/>
    <property type="match status" value="1"/>
</dbReference>
<dbReference type="GO" id="GO:0000226">
    <property type="term" value="P:microtubule cytoskeleton organization"/>
    <property type="evidence" value="ECO:0007669"/>
    <property type="project" value="TreeGrafter"/>
</dbReference>
<evidence type="ECO:0000256" key="2">
    <source>
        <dbReference type="ARBA" id="ARBA00022598"/>
    </source>
</evidence>
<proteinExistence type="inferred from homology"/>